<dbReference type="EMBL" id="CAJOAY010000457">
    <property type="protein sequence ID" value="CAF3669809.1"/>
    <property type="molecule type" value="Genomic_DNA"/>
</dbReference>
<accession>A0A818JD55</accession>
<dbReference type="Proteomes" id="UP000663881">
    <property type="component" value="Unassembled WGS sequence"/>
</dbReference>
<evidence type="ECO:0000313" key="3">
    <source>
        <dbReference type="Proteomes" id="UP000663844"/>
    </source>
</evidence>
<reference evidence="1" key="1">
    <citation type="submission" date="2021-02" db="EMBL/GenBank/DDBJ databases">
        <authorList>
            <person name="Nowell W R."/>
        </authorList>
    </citation>
    <scope>NUCLEOTIDE SEQUENCE</scope>
</reference>
<name>A0A818JD55_9BILA</name>
<evidence type="ECO:0000313" key="2">
    <source>
        <dbReference type="EMBL" id="CAF3669809.1"/>
    </source>
</evidence>
<comment type="caution">
    <text evidence="1">The sequence shown here is derived from an EMBL/GenBank/DDBJ whole genome shotgun (WGS) entry which is preliminary data.</text>
</comment>
<dbReference type="AlphaFoldDB" id="A0A818JD55"/>
<sequence>MCSQQHAHETFLIKKDYLNEDGNLKGDVIGSLVEDDNCLRLSSLQRAFPGCTGLYHHSDNENDIIFVPNNNNGCLQCEWNYEITYHPYYPGSIEGTQPTSEFYVYCILLDTRPNSPTSSSSSFFRQLCVTAAGKILDNNDGVLQYNWDDNMIYFPYFPERASSSSISIKFLNQLLVVAAGDNICEEIKSKAILSVQVVIIGHDIRSFVIDE</sequence>
<dbReference type="Proteomes" id="UP000663844">
    <property type="component" value="Unassembled WGS sequence"/>
</dbReference>
<organism evidence="1 3">
    <name type="scientific">Adineta steineri</name>
    <dbReference type="NCBI Taxonomy" id="433720"/>
    <lineage>
        <taxon>Eukaryota</taxon>
        <taxon>Metazoa</taxon>
        <taxon>Spiralia</taxon>
        <taxon>Gnathifera</taxon>
        <taxon>Rotifera</taxon>
        <taxon>Eurotatoria</taxon>
        <taxon>Bdelloidea</taxon>
        <taxon>Adinetida</taxon>
        <taxon>Adinetidae</taxon>
        <taxon>Adineta</taxon>
    </lineage>
</organism>
<proteinExistence type="predicted"/>
<gene>
    <name evidence="2" type="ORF">OKA104_LOCUS10353</name>
    <name evidence="1" type="ORF">OXD698_LOCUS3254</name>
</gene>
<evidence type="ECO:0000313" key="1">
    <source>
        <dbReference type="EMBL" id="CAF3537355.1"/>
    </source>
</evidence>
<protein>
    <submittedName>
        <fullName evidence="1">Uncharacterized protein</fullName>
    </submittedName>
</protein>
<dbReference type="EMBL" id="CAJOAZ010000114">
    <property type="protein sequence ID" value="CAF3537355.1"/>
    <property type="molecule type" value="Genomic_DNA"/>
</dbReference>